<dbReference type="InterPro" id="IPR038766">
    <property type="entry name" value="Membrane_comp_ABC_pdt"/>
</dbReference>
<feature type="transmembrane region" description="Helical" evidence="6">
    <location>
        <begin position="363"/>
        <end position="382"/>
    </location>
</feature>
<dbReference type="RefSeq" id="WP_377171133.1">
    <property type="nucleotide sequence ID" value="NZ_JBHSMQ010000011.1"/>
</dbReference>
<keyword evidence="3 6" id="KW-0812">Transmembrane</keyword>
<dbReference type="EMBL" id="JBHSMQ010000011">
    <property type="protein sequence ID" value="MFC5457623.1"/>
    <property type="molecule type" value="Genomic_DNA"/>
</dbReference>
<dbReference type="InterPro" id="IPR025857">
    <property type="entry name" value="MacB_PCD"/>
</dbReference>
<feature type="transmembrane region" description="Helical" evidence="6">
    <location>
        <begin position="441"/>
        <end position="464"/>
    </location>
</feature>
<feature type="transmembrane region" description="Helical" evidence="6">
    <location>
        <begin position="765"/>
        <end position="790"/>
    </location>
</feature>
<evidence type="ECO:0000313" key="9">
    <source>
        <dbReference type="EMBL" id="MFC5457623.1"/>
    </source>
</evidence>
<feature type="transmembrane region" description="Helical" evidence="6">
    <location>
        <begin position="724"/>
        <end position="744"/>
    </location>
</feature>
<feature type="domain" description="ABC3 transporter permease C-terminal" evidence="7">
    <location>
        <begin position="724"/>
        <end position="830"/>
    </location>
</feature>
<dbReference type="Proteomes" id="UP001596052">
    <property type="component" value="Unassembled WGS sequence"/>
</dbReference>
<keyword evidence="10" id="KW-1185">Reference proteome</keyword>
<evidence type="ECO:0000256" key="2">
    <source>
        <dbReference type="ARBA" id="ARBA00022475"/>
    </source>
</evidence>
<sequence length="846" mass="91448">MSTVLLILRRCALRHWRLAFRQQLALTLILALGSSVYLAVRLASNAALSGFETFTDGVTRQPDWTVQALTGSLHESDLRSMRETLGPRPVSLLSVVEETVTPASDKGNGEIGSRATWRLLGVDFIALLNLRGQAPAGLGDSNMQSIHAGVYVSPKLGAKAGEELRLIVDDRVITLQVAGVVPEVPGVPSLPAHLLLMDLPEAQSVLQRGDRLDRVEVLSQDSTLFPNLREETGALLKAHWQVRGGSDRRQLAGTMTQAFRLNLTILSLLALLVGGYLIFQALDGVVLRRRNEIGILKSLGVTDRAIQIAFLLEAALLGLCGGALGVLLGWLGAQAAVGGVTKTMNALYGATSEQQASLSVSEALLALSISILASLIAAWWPARMAACTPPAHMLGNHAMPFEGGSLWRTEWIGWAMLLAALLLAQLPVLRFENGTRLPLAGYSAALLWLVGAGLAASTILRFVARRKALSAVWRIALSHLRRPTVRHRFAVAALASAVAMTTGMAVMVASFDHTMRGWIDRTMKADIYVSSAGAQSASSTHAITQKKVAELGKEPGVAELAFVQAKTLLWQGGEVLVLGTNPVFAHKHDLYAWVQAPQHQEWWKTDESITPAIISESWSERFSTHVGDVIDLAGHQVRVVAMNAEYGNERGSLTLPSEVFRSWFETDEAWRVALMLKSGVDAESVRSRIEAKQPGLSVFTNTHLRREALRIFRQTFSVTHALEVIGVIVAVVGLGLALTSLLLERRAVLATLHSLGMSRREIARSAALEGLGVACAGAFTGIAAGLWLGWLLVYRINKQCFGWTLQFHAVWWHLAVLGAAVVVTGMLVAAMVGRWAALLPAEHTEE</sequence>
<evidence type="ECO:0000256" key="6">
    <source>
        <dbReference type="SAM" id="Phobius"/>
    </source>
</evidence>
<dbReference type="Pfam" id="PF02687">
    <property type="entry name" value="FtsX"/>
    <property type="match status" value="2"/>
</dbReference>
<organism evidence="9 10">
    <name type="scientific">Prosthecobacter fluviatilis</name>
    <dbReference type="NCBI Taxonomy" id="445931"/>
    <lineage>
        <taxon>Bacteria</taxon>
        <taxon>Pseudomonadati</taxon>
        <taxon>Verrucomicrobiota</taxon>
        <taxon>Verrucomicrobiia</taxon>
        <taxon>Verrucomicrobiales</taxon>
        <taxon>Verrucomicrobiaceae</taxon>
        <taxon>Prosthecobacter</taxon>
    </lineage>
</organism>
<proteinExistence type="predicted"/>
<evidence type="ECO:0000259" key="8">
    <source>
        <dbReference type="Pfam" id="PF12704"/>
    </source>
</evidence>
<feature type="transmembrane region" description="Helical" evidence="6">
    <location>
        <begin position="489"/>
        <end position="511"/>
    </location>
</feature>
<feature type="transmembrane region" description="Helical" evidence="6">
    <location>
        <begin position="265"/>
        <end position="287"/>
    </location>
</feature>
<evidence type="ECO:0000259" key="7">
    <source>
        <dbReference type="Pfam" id="PF02687"/>
    </source>
</evidence>
<keyword evidence="2" id="KW-1003">Cell membrane</keyword>
<protein>
    <submittedName>
        <fullName evidence="9">ABC transporter permease</fullName>
    </submittedName>
</protein>
<keyword evidence="4 6" id="KW-1133">Transmembrane helix</keyword>
<comment type="subcellular location">
    <subcellularLocation>
        <location evidence="1">Cell membrane</location>
        <topology evidence="1">Multi-pass membrane protein</topology>
    </subcellularLocation>
</comment>
<evidence type="ECO:0000256" key="5">
    <source>
        <dbReference type="ARBA" id="ARBA00023136"/>
    </source>
</evidence>
<accession>A0ABW0KVU0</accession>
<keyword evidence="5 6" id="KW-0472">Membrane</keyword>
<evidence type="ECO:0000256" key="4">
    <source>
        <dbReference type="ARBA" id="ARBA00022989"/>
    </source>
</evidence>
<dbReference type="Pfam" id="PF12704">
    <property type="entry name" value="MacB_PCD"/>
    <property type="match status" value="1"/>
</dbReference>
<feature type="transmembrane region" description="Helical" evidence="6">
    <location>
        <begin position="411"/>
        <end position="429"/>
    </location>
</feature>
<dbReference type="PANTHER" id="PTHR30287">
    <property type="entry name" value="MEMBRANE COMPONENT OF PREDICTED ABC SUPERFAMILY METABOLITE UPTAKE TRANSPORTER"/>
    <property type="match status" value="1"/>
</dbReference>
<comment type="caution">
    <text evidence="9">The sequence shown here is derived from an EMBL/GenBank/DDBJ whole genome shotgun (WGS) entry which is preliminary data.</text>
</comment>
<name>A0ABW0KVU0_9BACT</name>
<reference evidence="10" key="1">
    <citation type="journal article" date="2019" name="Int. J. Syst. Evol. Microbiol.">
        <title>The Global Catalogue of Microorganisms (GCM) 10K type strain sequencing project: providing services to taxonomists for standard genome sequencing and annotation.</title>
        <authorList>
            <consortium name="The Broad Institute Genomics Platform"/>
            <consortium name="The Broad Institute Genome Sequencing Center for Infectious Disease"/>
            <person name="Wu L."/>
            <person name="Ma J."/>
        </authorList>
    </citation>
    <scope>NUCLEOTIDE SEQUENCE [LARGE SCALE GENOMIC DNA]</scope>
    <source>
        <strain evidence="10">CGMCC 4.1469</strain>
    </source>
</reference>
<feature type="domain" description="ABC3 transporter permease C-terminal" evidence="7">
    <location>
        <begin position="265"/>
        <end position="386"/>
    </location>
</feature>
<feature type="transmembrane region" description="Helical" evidence="6">
    <location>
        <begin position="308"/>
        <end position="331"/>
    </location>
</feature>
<evidence type="ECO:0000256" key="1">
    <source>
        <dbReference type="ARBA" id="ARBA00004651"/>
    </source>
</evidence>
<evidence type="ECO:0000313" key="10">
    <source>
        <dbReference type="Proteomes" id="UP001596052"/>
    </source>
</evidence>
<dbReference type="PANTHER" id="PTHR30287:SF2">
    <property type="entry name" value="BLL1001 PROTEIN"/>
    <property type="match status" value="1"/>
</dbReference>
<feature type="transmembrane region" description="Helical" evidence="6">
    <location>
        <begin position="810"/>
        <end position="832"/>
    </location>
</feature>
<dbReference type="InterPro" id="IPR003838">
    <property type="entry name" value="ABC3_permease_C"/>
</dbReference>
<gene>
    <name evidence="9" type="ORF">ACFQDI_22330</name>
</gene>
<evidence type="ECO:0000256" key="3">
    <source>
        <dbReference type="ARBA" id="ARBA00022692"/>
    </source>
</evidence>
<feature type="domain" description="MacB-like periplasmic core" evidence="8">
    <location>
        <begin position="490"/>
        <end position="691"/>
    </location>
</feature>